<dbReference type="KEGG" id="alam:RT761_01478"/>
<dbReference type="AlphaFoldDB" id="A0A7T1ALS4"/>
<dbReference type="RefSeq" id="WP_218110775.1">
    <property type="nucleotide sequence ID" value="NZ_CP065383.1"/>
</dbReference>
<organism evidence="1 2">
    <name type="scientific">Atribacter laminatus</name>
    <dbReference type="NCBI Taxonomy" id="2847778"/>
    <lineage>
        <taxon>Bacteria</taxon>
        <taxon>Pseudomonadati</taxon>
        <taxon>Atribacterota</taxon>
        <taxon>Atribacteria</taxon>
        <taxon>Atribacterales</taxon>
        <taxon>Atribacteraceae</taxon>
        <taxon>Atribacter</taxon>
    </lineage>
</organism>
<dbReference type="EMBL" id="CP065383">
    <property type="protein sequence ID" value="QPM68261.1"/>
    <property type="molecule type" value="Genomic_DNA"/>
</dbReference>
<evidence type="ECO:0000313" key="1">
    <source>
        <dbReference type="EMBL" id="QPM68261.1"/>
    </source>
</evidence>
<dbReference type="Proteomes" id="UP000594463">
    <property type="component" value="Chromosome"/>
</dbReference>
<sequence>MISQSTPIKEKIKFFEKKYGSSFNIFEHEIKEEVKEKEDFQKWDDYIEWKAYFEKLKDLELKLKEIENAQEVKLY</sequence>
<gene>
    <name evidence="1" type="ORF">RT761_01478</name>
</gene>
<reference evidence="1 2" key="1">
    <citation type="journal article" date="2021" name="Nat. Commun.">
        <title>Isolation of a member of the candidate phylum Atribacteria reveals a unique cell membrane structure.</title>
        <authorList>
            <person name="Taiki K."/>
            <person name="Nobu M.K."/>
            <person name="Kusada H."/>
            <person name="Meng X.-Y."/>
            <person name="Hosoki N."/>
            <person name="Uematsu K."/>
            <person name="Yoshioka H."/>
            <person name="Kamagata Y."/>
            <person name="Tamaki H."/>
        </authorList>
    </citation>
    <scope>NUCLEOTIDE SEQUENCE [LARGE SCALE GENOMIC DNA]</scope>
    <source>
        <strain evidence="1 2">RT761</strain>
    </source>
</reference>
<accession>A0A7T1ALS4</accession>
<name>A0A7T1ALS4_ATRLM</name>
<protein>
    <submittedName>
        <fullName evidence="1">Uncharacterized protein</fullName>
    </submittedName>
</protein>
<proteinExistence type="predicted"/>
<keyword evidence="2" id="KW-1185">Reference proteome</keyword>
<evidence type="ECO:0000313" key="2">
    <source>
        <dbReference type="Proteomes" id="UP000594463"/>
    </source>
</evidence>